<sequence length="249" mass="25184">MTARTILVTGAATGIGAATARRLLRPGDRFLLHTRSNAAALAAVADEIRGAGCAVETVLSDLGDPGAGRQLVARCTELFGGLDILVANAGYADRAPLGEAGTETFEAAHDAIARSFFEMAEAALTSLEAAPCGRVVAVSAFGPHVWRTDLPSFPATAGAKASLEATARALALKLAPSGATANVVAPGFIEKEAGTPSALKPGAVDAFVPSIPMGRRGRPGEVAALIAFLASEEASYITGQVIHVNGGLI</sequence>
<comment type="similarity">
    <text evidence="1">Belongs to the short-chain dehydrogenases/reductases (SDR) family.</text>
</comment>
<reference evidence="2" key="1">
    <citation type="submission" date="2022-08" db="EMBL/GenBank/DDBJ databases">
        <title>Nisaea acidiphila sp. nov., isolated from a marine algal debris and emended description of the genus Nisaea Urios et al. 2008.</title>
        <authorList>
            <person name="Kwon K."/>
        </authorList>
    </citation>
    <scope>NUCLEOTIDE SEQUENCE</scope>
    <source>
        <strain evidence="2">MEBiC11861</strain>
    </source>
</reference>
<proteinExistence type="inferred from homology"/>
<accession>A0A9J7AZS5</accession>
<protein>
    <submittedName>
        <fullName evidence="2">SDR family oxidoreductase</fullName>
    </submittedName>
</protein>
<dbReference type="Pfam" id="PF13561">
    <property type="entry name" value="adh_short_C2"/>
    <property type="match status" value="1"/>
</dbReference>
<organism evidence="2 3">
    <name type="scientific">Nisaea acidiphila</name>
    <dbReference type="NCBI Taxonomy" id="1862145"/>
    <lineage>
        <taxon>Bacteria</taxon>
        <taxon>Pseudomonadati</taxon>
        <taxon>Pseudomonadota</taxon>
        <taxon>Alphaproteobacteria</taxon>
        <taxon>Rhodospirillales</taxon>
        <taxon>Thalassobaculaceae</taxon>
        <taxon>Nisaea</taxon>
    </lineage>
</organism>
<evidence type="ECO:0000256" key="1">
    <source>
        <dbReference type="ARBA" id="ARBA00006484"/>
    </source>
</evidence>
<keyword evidence="3" id="KW-1185">Reference proteome</keyword>
<dbReference type="Gene3D" id="3.40.50.720">
    <property type="entry name" value="NAD(P)-binding Rossmann-like Domain"/>
    <property type="match status" value="1"/>
</dbReference>
<dbReference type="InterPro" id="IPR050259">
    <property type="entry name" value="SDR"/>
</dbReference>
<dbReference type="Proteomes" id="UP001060336">
    <property type="component" value="Chromosome"/>
</dbReference>
<dbReference type="EMBL" id="CP102480">
    <property type="protein sequence ID" value="UUX51921.1"/>
    <property type="molecule type" value="Genomic_DNA"/>
</dbReference>
<name>A0A9J7AZS5_9PROT</name>
<evidence type="ECO:0000313" key="2">
    <source>
        <dbReference type="EMBL" id="UUX51921.1"/>
    </source>
</evidence>
<dbReference type="PANTHER" id="PTHR42879">
    <property type="entry name" value="3-OXOACYL-(ACYL-CARRIER-PROTEIN) REDUCTASE"/>
    <property type="match status" value="1"/>
</dbReference>
<dbReference type="CDD" id="cd05233">
    <property type="entry name" value="SDR_c"/>
    <property type="match status" value="1"/>
</dbReference>
<dbReference type="InterPro" id="IPR036291">
    <property type="entry name" value="NAD(P)-bd_dom_sf"/>
</dbReference>
<dbReference type="KEGG" id="naci:NUH88_09495"/>
<dbReference type="AlphaFoldDB" id="A0A9J7AZS5"/>
<dbReference type="PRINTS" id="PR00081">
    <property type="entry name" value="GDHRDH"/>
</dbReference>
<gene>
    <name evidence="2" type="ORF">NUH88_09495</name>
</gene>
<evidence type="ECO:0000313" key="3">
    <source>
        <dbReference type="Proteomes" id="UP001060336"/>
    </source>
</evidence>
<dbReference type="SUPFAM" id="SSF51735">
    <property type="entry name" value="NAD(P)-binding Rossmann-fold domains"/>
    <property type="match status" value="1"/>
</dbReference>
<dbReference type="RefSeq" id="WP_257771678.1">
    <property type="nucleotide sequence ID" value="NZ_CP102480.1"/>
</dbReference>
<dbReference type="InterPro" id="IPR002347">
    <property type="entry name" value="SDR_fam"/>
</dbReference>